<sequence>MTILLALSTTRESKHGVEYALSRAAEADAELVSLFVVDRNIAASLFGQLMDAGFVGEKVGRDLEGTILKDYAARGRRRLEAIASAAGERGIRLRTELVEGNFAEETLRTMEEVGADLIILMRAERSQLSRLLFGSAVNQVRELAICPVEIVEES</sequence>
<organism evidence="3 4">
    <name type="scientific">candidate division TA06 bacterium DG_24</name>
    <dbReference type="NCBI Taxonomy" id="1703770"/>
    <lineage>
        <taxon>Bacteria</taxon>
        <taxon>Bacteria division TA06</taxon>
    </lineage>
</organism>
<dbReference type="AlphaFoldDB" id="A0A0S7WV88"/>
<feature type="domain" description="UspA" evidence="2">
    <location>
        <begin position="2"/>
        <end position="151"/>
    </location>
</feature>
<dbReference type="Pfam" id="PF00582">
    <property type="entry name" value="Usp"/>
    <property type="match status" value="1"/>
</dbReference>
<dbReference type="InterPro" id="IPR014729">
    <property type="entry name" value="Rossmann-like_a/b/a_fold"/>
</dbReference>
<proteinExistence type="inferred from homology"/>
<dbReference type="InterPro" id="IPR006016">
    <property type="entry name" value="UspA"/>
</dbReference>
<protein>
    <recommendedName>
        <fullName evidence="2">UspA domain-containing protein</fullName>
    </recommendedName>
</protein>
<comment type="caution">
    <text evidence="3">The sequence shown here is derived from an EMBL/GenBank/DDBJ whole genome shotgun (WGS) entry which is preliminary data.</text>
</comment>
<comment type="similarity">
    <text evidence="1">Belongs to the universal stress protein A family.</text>
</comment>
<dbReference type="Gene3D" id="3.40.50.620">
    <property type="entry name" value="HUPs"/>
    <property type="match status" value="1"/>
</dbReference>
<evidence type="ECO:0000313" key="4">
    <source>
        <dbReference type="Proteomes" id="UP000052008"/>
    </source>
</evidence>
<evidence type="ECO:0000256" key="1">
    <source>
        <dbReference type="ARBA" id="ARBA00008791"/>
    </source>
</evidence>
<dbReference type="PANTHER" id="PTHR46268">
    <property type="entry name" value="STRESS RESPONSE PROTEIN NHAX"/>
    <property type="match status" value="1"/>
</dbReference>
<gene>
    <name evidence="3" type="ORF">AMJ39_02070</name>
</gene>
<dbReference type="EMBL" id="LIZS01000007">
    <property type="protein sequence ID" value="KPJ54068.1"/>
    <property type="molecule type" value="Genomic_DNA"/>
</dbReference>
<name>A0A0S7WV88_UNCT6</name>
<dbReference type="CDD" id="cd00293">
    <property type="entry name" value="USP-like"/>
    <property type="match status" value="1"/>
</dbReference>
<dbReference type="Proteomes" id="UP000052008">
    <property type="component" value="Unassembled WGS sequence"/>
</dbReference>
<evidence type="ECO:0000313" key="3">
    <source>
        <dbReference type="EMBL" id="KPJ54068.1"/>
    </source>
</evidence>
<reference evidence="3 4" key="1">
    <citation type="journal article" date="2015" name="Microbiome">
        <title>Genomic resolution of linkages in carbon, nitrogen, and sulfur cycling among widespread estuary sediment bacteria.</title>
        <authorList>
            <person name="Baker B.J."/>
            <person name="Lazar C.S."/>
            <person name="Teske A.P."/>
            <person name="Dick G.J."/>
        </authorList>
    </citation>
    <scope>NUCLEOTIDE SEQUENCE [LARGE SCALE GENOMIC DNA]</scope>
    <source>
        <strain evidence="3">DG_24</strain>
    </source>
</reference>
<dbReference type="SUPFAM" id="SSF52402">
    <property type="entry name" value="Adenine nucleotide alpha hydrolases-like"/>
    <property type="match status" value="1"/>
</dbReference>
<dbReference type="STRING" id="1703770.AMJ39_02070"/>
<accession>A0A0S7WV88</accession>
<evidence type="ECO:0000259" key="2">
    <source>
        <dbReference type="Pfam" id="PF00582"/>
    </source>
</evidence>
<dbReference type="PANTHER" id="PTHR46268:SF6">
    <property type="entry name" value="UNIVERSAL STRESS PROTEIN UP12"/>
    <property type="match status" value="1"/>
</dbReference>